<dbReference type="EMBL" id="JAUJYN010000004">
    <property type="protein sequence ID" value="KAK1273344.1"/>
    <property type="molecule type" value="Genomic_DNA"/>
</dbReference>
<accession>A0AAV9B9L2</accession>
<dbReference type="Pfam" id="PF03140">
    <property type="entry name" value="DUF247"/>
    <property type="match status" value="1"/>
</dbReference>
<name>A0AAV9B9L2_ACOGR</name>
<evidence type="ECO:0000313" key="2">
    <source>
        <dbReference type="Proteomes" id="UP001179952"/>
    </source>
</evidence>
<dbReference type="Proteomes" id="UP001179952">
    <property type="component" value="Unassembled WGS sequence"/>
</dbReference>
<proteinExistence type="predicted"/>
<comment type="caution">
    <text evidence="1">The sequence shown here is derived from an EMBL/GenBank/DDBJ whole genome shotgun (WGS) entry which is preliminary data.</text>
</comment>
<reference evidence="1" key="2">
    <citation type="submission" date="2023-06" db="EMBL/GenBank/DDBJ databases">
        <authorList>
            <person name="Ma L."/>
            <person name="Liu K.-W."/>
            <person name="Li Z."/>
            <person name="Hsiao Y.-Y."/>
            <person name="Qi Y."/>
            <person name="Fu T."/>
            <person name="Tang G."/>
            <person name="Zhang D."/>
            <person name="Sun W.-H."/>
            <person name="Liu D.-K."/>
            <person name="Li Y."/>
            <person name="Chen G.-Z."/>
            <person name="Liu X.-D."/>
            <person name="Liao X.-Y."/>
            <person name="Jiang Y.-T."/>
            <person name="Yu X."/>
            <person name="Hao Y."/>
            <person name="Huang J."/>
            <person name="Zhao X.-W."/>
            <person name="Ke S."/>
            <person name="Chen Y.-Y."/>
            <person name="Wu W.-L."/>
            <person name="Hsu J.-L."/>
            <person name="Lin Y.-F."/>
            <person name="Huang M.-D."/>
            <person name="Li C.-Y."/>
            <person name="Huang L."/>
            <person name="Wang Z.-W."/>
            <person name="Zhao X."/>
            <person name="Zhong W.-Y."/>
            <person name="Peng D.-H."/>
            <person name="Ahmad S."/>
            <person name="Lan S."/>
            <person name="Zhang J.-S."/>
            <person name="Tsai W.-C."/>
            <person name="Van De Peer Y."/>
            <person name="Liu Z.-J."/>
        </authorList>
    </citation>
    <scope>NUCLEOTIDE SEQUENCE</scope>
    <source>
        <strain evidence="1">SCP</strain>
        <tissue evidence="1">Leaves</tissue>
    </source>
</reference>
<sequence length="114" mass="12997">MSVFPSSILPSHDEPQNPPTTSLINLLVRGFQYLKKKINKLGGFKKQEQGRPVVHLTFEPRRSATEMWEAGVKFVAKSGCNIHEISFKNGVMYRPTLLINEDTLHHLRNLATRI</sequence>
<gene>
    <name evidence="1" type="ORF">QJS04_geneDACA018990</name>
</gene>
<dbReference type="AlphaFoldDB" id="A0AAV9B9L2"/>
<reference evidence="1" key="1">
    <citation type="journal article" date="2023" name="Nat. Commun.">
        <title>Diploid and tetraploid genomes of Acorus and the evolution of monocots.</title>
        <authorList>
            <person name="Ma L."/>
            <person name="Liu K.W."/>
            <person name="Li Z."/>
            <person name="Hsiao Y.Y."/>
            <person name="Qi Y."/>
            <person name="Fu T."/>
            <person name="Tang G.D."/>
            <person name="Zhang D."/>
            <person name="Sun W.H."/>
            <person name="Liu D.K."/>
            <person name="Li Y."/>
            <person name="Chen G.Z."/>
            <person name="Liu X.D."/>
            <person name="Liao X.Y."/>
            <person name="Jiang Y.T."/>
            <person name="Yu X."/>
            <person name="Hao Y."/>
            <person name="Huang J."/>
            <person name="Zhao X.W."/>
            <person name="Ke S."/>
            <person name="Chen Y.Y."/>
            <person name="Wu W.L."/>
            <person name="Hsu J.L."/>
            <person name="Lin Y.F."/>
            <person name="Huang M.D."/>
            <person name="Li C.Y."/>
            <person name="Huang L."/>
            <person name="Wang Z.W."/>
            <person name="Zhao X."/>
            <person name="Zhong W.Y."/>
            <person name="Peng D.H."/>
            <person name="Ahmad S."/>
            <person name="Lan S."/>
            <person name="Zhang J.S."/>
            <person name="Tsai W.C."/>
            <person name="Van de Peer Y."/>
            <person name="Liu Z.J."/>
        </authorList>
    </citation>
    <scope>NUCLEOTIDE SEQUENCE</scope>
    <source>
        <strain evidence="1">SCP</strain>
    </source>
</reference>
<keyword evidence="2" id="KW-1185">Reference proteome</keyword>
<protein>
    <submittedName>
        <fullName evidence="1">Uncharacterized protein</fullName>
    </submittedName>
</protein>
<organism evidence="1 2">
    <name type="scientific">Acorus gramineus</name>
    <name type="common">Dwarf sweet flag</name>
    <dbReference type="NCBI Taxonomy" id="55184"/>
    <lineage>
        <taxon>Eukaryota</taxon>
        <taxon>Viridiplantae</taxon>
        <taxon>Streptophyta</taxon>
        <taxon>Embryophyta</taxon>
        <taxon>Tracheophyta</taxon>
        <taxon>Spermatophyta</taxon>
        <taxon>Magnoliopsida</taxon>
        <taxon>Liliopsida</taxon>
        <taxon>Acoraceae</taxon>
        <taxon>Acorus</taxon>
    </lineage>
</organism>
<evidence type="ECO:0000313" key="1">
    <source>
        <dbReference type="EMBL" id="KAK1273344.1"/>
    </source>
</evidence>
<dbReference type="InterPro" id="IPR004158">
    <property type="entry name" value="DUF247_pln"/>
</dbReference>